<keyword evidence="18" id="KW-0479">Metal-binding</keyword>
<dbReference type="Gene3D" id="1.10.287.3610">
    <property type="match status" value="1"/>
</dbReference>
<keyword evidence="6 19" id="KW-0812">Transmembrane</keyword>
<keyword evidence="14" id="KW-1208">Phospholipid metabolism</keyword>
<evidence type="ECO:0000256" key="10">
    <source>
        <dbReference type="ARBA" id="ARBA00022989"/>
    </source>
</evidence>
<accession>A0A1G8CQS4</accession>
<evidence type="ECO:0000256" key="5">
    <source>
        <dbReference type="ARBA" id="ARBA00022679"/>
    </source>
</evidence>
<dbReference type="GO" id="GO:0005524">
    <property type="term" value="F:ATP binding"/>
    <property type="evidence" value="ECO:0007669"/>
    <property type="project" value="UniProtKB-KW"/>
</dbReference>
<feature type="binding site" evidence="17">
    <location>
        <begin position="89"/>
        <end position="91"/>
    </location>
    <ligand>
        <name>ATP</name>
        <dbReference type="ChEBI" id="CHEBI:30616"/>
    </ligand>
</feature>
<evidence type="ECO:0000256" key="18">
    <source>
        <dbReference type="PIRSR" id="PIRSR600829-4"/>
    </source>
</evidence>
<dbReference type="PANTHER" id="PTHR34299">
    <property type="entry name" value="DIACYLGLYCEROL KINASE"/>
    <property type="match status" value="1"/>
</dbReference>
<gene>
    <name evidence="20" type="ORF">SAMN05192534_10649</name>
</gene>
<dbReference type="STRING" id="568899.SAMN05192534_10649"/>
<evidence type="ECO:0000256" key="6">
    <source>
        <dbReference type="ARBA" id="ARBA00022692"/>
    </source>
</evidence>
<proteinExistence type="inferred from homology"/>
<feature type="transmembrane region" description="Helical" evidence="19">
    <location>
        <begin position="100"/>
        <end position="121"/>
    </location>
</feature>
<dbReference type="AlphaFoldDB" id="A0A1G8CQS4"/>
<dbReference type="GO" id="GO:0008654">
    <property type="term" value="P:phospholipid biosynthetic process"/>
    <property type="evidence" value="ECO:0007669"/>
    <property type="project" value="UniProtKB-KW"/>
</dbReference>
<dbReference type="GO" id="GO:0046872">
    <property type="term" value="F:metal ion binding"/>
    <property type="evidence" value="ECO:0007669"/>
    <property type="project" value="UniProtKB-KW"/>
</dbReference>
<reference evidence="21" key="1">
    <citation type="submission" date="2016-10" db="EMBL/GenBank/DDBJ databases">
        <authorList>
            <person name="Varghese N."/>
            <person name="Submissions S."/>
        </authorList>
    </citation>
    <scope>NUCLEOTIDE SEQUENCE [LARGE SCALE GENOMIC DNA]</scope>
    <source>
        <strain evidence="21">DSM 21632</strain>
    </source>
</reference>
<dbReference type="Proteomes" id="UP000199163">
    <property type="component" value="Unassembled WGS sequence"/>
</dbReference>
<keyword evidence="12 19" id="KW-0472">Membrane</keyword>
<feature type="binding site" evidence="17">
    <location>
        <position position="80"/>
    </location>
    <ligand>
        <name>ATP</name>
        <dbReference type="ChEBI" id="CHEBI:30616"/>
    </ligand>
</feature>
<feature type="transmembrane region" description="Helical" evidence="19">
    <location>
        <begin position="35"/>
        <end position="52"/>
    </location>
</feature>
<organism evidence="20 21">
    <name type="scientific">Alteribacillus persepolensis</name>
    <dbReference type="NCBI Taxonomy" id="568899"/>
    <lineage>
        <taxon>Bacteria</taxon>
        <taxon>Bacillati</taxon>
        <taxon>Bacillota</taxon>
        <taxon>Bacilli</taxon>
        <taxon>Bacillales</taxon>
        <taxon>Bacillaceae</taxon>
        <taxon>Alteribacillus</taxon>
    </lineage>
</organism>
<keyword evidence="7 17" id="KW-0547">Nucleotide-binding</keyword>
<evidence type="ECO:0000256" key="17">
    <source>
        <dbReference type="PIRSR" id="PIRSR600829-3"/>
    </source>
</evidence>
<dbReference type="CDD" id="cd14265">
    <property type="entry name" value="UDPK_IM_like"/>
    <property type="match status" value="1"/>
</dbReference>
<evidence type="ECO:0000256" key="2">
    <source>
        <dbReference type="ARBA" id="ARBA00005967"/>
    </source>
</evidence>
<feature type="binding site" evidence="18">
    <location>
        <position position="32"/>
    </location>
    <ligand>
        <name>a divalent metal cation</name>
        <dbReference type="ChEBI" id="CHEBI:60240"/>
    </ligand>
</feature>
<feature type="active site" description="Proton acceptor" evidence="15">
    <location>
        <position position="73"/>
    </location>
</feature>
<name>A0A1G8CQS4_9BACI</name>
<dbReference type="GO" id="GO:0016301">
    <property type="term" value="F:kinase activity"/>
    <property type="evidence" value="ECO:0007669"/>
    <property type="project" value="UniProtKB-KW"/>
</dbReference>
<keyword evidence="10 19" id="KW-1133">Transmembrane helix</keyword>
<dbReference type="GO" id="GO:0005886">
    <property type="term" value="C:plasma membrane"/>
    <property type="evidence" value="ECO:0007669"/>
    <property type="project" value="UniProtKB-SubCell"/>
</dbReference>
<evidence type="ECO:0000256" key="15">
    <source>
        <dbReference type="PIRSR" id="PIRSR600829-1"/>
    </source>
</evidence>
<dbReference type="InterPro" id="IPR036945">
    <property type="entry name" value="DAGK_sf"/>
</dbReference>
<dbReference type="Pfam" id="PF01219">
    <property type="entry name" value="DAGK_prokar"/>
    <property type="match status" value="1"/>
</dbReference>
<evidence type="ECO:0000256" key="1">
    <source>
        <dbReference type="ARBA" id="ARBA00004651"/>
    </source>
</evidence>
<keyword evidence="11" id="KW-0443">Lipid metabolism</keyword>
<keyword evidence="18" id="KW-0460">Magnesium</keyword>
<feature type="binding site" evidence="16">
    <location>
        <position position="13"/>
    </location>
    <ligand>
        <name>substrate</name>
    </ligand>
</feature>
<keyword evidence="5" id="KW-0808">Transferase</keyword>
<evidence type="ECO:0000256" key="8">
    <source>
        <dbReference type="ARBA" id="ARBA00022777"/>
    </source>
</evidence>
<keyword evidence="4" id="KW-0444">Lipid biosynthesis</keyword>
<comment type="subcellular location">
    <subcellularLocation>
        <location evidence="1">Cell membrane</location>
        <topology evidence="1">Multi-pass membrane protein</topology>
    </subcellularLocation>
</comment>
<evidence type="ECO:0000256" key="13">
    <source>
        <dbReference type="ARBA" id="ARBA00023209"/>
    </source>
</evidence>
<dbReference type="InterPro" id="IPR000829">
    <property type="entry name" value="DAGK"/>
</dbReference>
<keyword evidence="3" id="KW-1003">Cell membrane</keyword>
<evidence type="ECO:0000256" key="3">
    <source>
        <dbReference type="ARBA" id="ARBA00022475"/>
    </source>
</evidence>
<evidence type="ECO:0000256" key="12">
    <source>
        <dbReference type="ARBA" id="ARBA00023136"/>
    </source>
</evidence>
<evidence type="ECO:0000256" key="16">
    <source>
        <dbReference type="PIRSR" id="PIRSR600829-2"/>
    </source>
</evidence>
<feature type="binding site" evidence="18">
    <location>
        <position position="80"/>
    </location>
    <ligand>
        <name>a divalent metal cation</name>
        <dbReference type="ChEBI" id="CHEBI:60240"/>
    </ligand>
</feature>
<keyword evidence="8 20" id="KW-0418">Kinase</keyword>
<evidence type="ECO:0000256" key="4">
    <source>
        <dbReference type="ARBA" id="ARBA00022516"/>
    </source>
</evidence>
<feature type="binding site" evidence="17">
    <location>
        <begin position="98"/>
        <end position="99"/>
    </location>
    <ligand>
        <name>ATP</name>
        <dbReference type="ChEBI" id="CHEBI:30616"/>
    </ligand>
</feature>
<dbReference type="PANTHER" id="PTHR34299:SF1">
    <property type="entry name" value="DIACYLGLYCEROL KINASE"/>
    <property type="match status" value="1"/>
</dbReference>
<feature type="binding site" evidence="17">
    <location>
        <position position="20"/>
    </location>
    <ligand>
        <name>ATP</name>
        <dbReference type="ChEBI" id="CHEBI:30616"/>
    </ligand>
</feature>
<evidence type="ECO:0000313" key="20">
    <source>
        <dbReference type="EMBL" id="SDH47835.1"/>
    </source>
</evidence>
<feature type="binding site" evidence="17">
    <location>
        <position position="13"/>
    </location>
    <ligand>
        <name>ATP</name>
        <dbReference type="ChEBI" id="CHEBI:30616"/>
    </ligand>
</feature>
<protein>
    <submittedName>
        <fullName evidence="20">Undecaprenol kinase</fullName>
    </submittedName>
</protein>
<comment type="cofactor">
    <cofactor evidence="18">
        <name>Mg(2+)</name>
        <dbReference type="ChEBI" id="CHEBI:18420"/>
    </cofactor>
    <text evidence="18">Mn(2+), Zn(2+), Cd(2+) and Co(2+) support activity to lesser extents.</text>
</comment>
<evidence type="ECO:0000256" key="11">
    <source>
        <dbReference type="ARBA" id="ARBA00023098"/>
    </source>
</evidence>
<evidence type="ECO:0000256" key="19">
    <source>
        <dbReference type="SAM" id="Phobius"/>
    </source>
</evidence>
<feature type="binding site" evidence="17">
    <location>
        <position position="32"/>
    </location>
    <ligand>
        <name>ATP</name>
        <dbReference type="ChEBI" id="CHEBI:30616"/>
    </ligand>
</feature>
<keyword evidence="9 17" id="KW-0067">ATP-binding</keyword>
<evidence type="ECO:0000313" key="21">
    <source>
        <dbReference type="Proteomes" id="UP000199163"/>
    </source>
</evidence>
<evidence type="ECO:0000256" key="7">
    <source>
        <dbReference type="ARBA" id="ARBA00022741"/>
    </source>
</evidence>
<dbReference type="InterPro" id="IPR033717">
    <property type="entry name" value="UDPK"/>
</dbReference>
<comment type="similarity">
    <text evidence="2">Belongs to the bacterial diacylglycerol kinase family.</text>
</comment>
<evidence type="ECO:0000256" key="9">
    <source>
        <dbReference type="ARBA" id="ARBA00022840"/>
    </source>
</evidence>
<keyword evidence="13" id="KW-0594">Phospholipid biosynthesis</keyword>
<sequence length="130" mass="14615">MALNAKKQIYWRRFIQSFRYASRGFICAVKQEQNMKLHVVFAVIVIGMAFVLKVPLTHWLVLIAVIGVVFALELINTALERTVDLVTDEYHPLAEQAKDIAAAAVFVFSIAAVIIGMLIFYEPLISLFAT</sequence>
<dbReference type="PROSITE" id="PS01069">
    <property type="entry name" value="DAGK_PROKAR"/>
    <property type="match status" value="1"/>
</dbReference>
<dbReference type="EMBL" id="FNDK01000006">
    <property type="protein sequence ID" value="SDH47835.1"/>
    <property type="molecule type" value="Genomic_DNA"/>
</dbReference>
<evidence type="ECO:0000256" key="14">
    <source>
        <dbReference type="ARBA" id="ARBA00023264"/>
    </source>
</evidence>
<keyword evidence="21" id="KW-1185">Reference proteome</keyword>
<feature type="transmembrane region" description="Helical" evidence="19">
    <location>
        <begin position="58"/>
        <end position="79"/>
    </location>
</feature>
<feature type="binding site" evidence="16">
    <location>
        <position position="73"/>
    </location>
    <ligand>
        <name>substrate</name>
    </ligand>
</feature>
<dbReference type="RefSeq" id="WP_322787559.1">
    <property type="nucleotide sequence ID" value="NZ_FNDK01000006.1"/>
</dbReference>